<evidence type="ECO:0000256" key="2">
    <source>
        <dbReference type="ARBA" id="ARBA00010708"/>
    </source>
</evidence>
<dbReference type="Proteomes" id="UP000570361">
    <property type="component" value="Unassembled WGS sequence"/>
</dbReference>
<evidence type="ECO:0000256" key="5">
    <source>
        <dbReference type="ARBA" id="ARBA00022840"/>
    </source>
</evidence>
<dbReference type="InterPro" id="IPR036890">
    <property type="entry name" value="HATPase_C_sf"/>
</dbReference>
<evidence type="ECO:0000256" key="1">
    <source>
        <dbReference type="ARBA" id="ARBA00000185"/>
    </source>
</evidence>
<dbReference type="SMART" id="SM00387">
    <property type="entry name" value="HATPase_c"/>
    <property type="match status" value="1"/>
</dbReference>
<dbReference type="GO" id="GO:0005524">
    <property type="term" value="F:ATP binding"/>
    <property type="evidence" value="ECO:0007669"/>
    <property type="project" value="UniProtKB-KW"/>
</dbReference>
<dbReference type="EC" id="5.6.2.2" evidence="3"/>
<sequence>MSTTRDYGTEIDALAQELRELKQLLQPLLTSRPAESPGFLSSDSPLPDSSTPEFDLLGTLFYAGQLRGHGGFRLPPQQRQVSELLTVDSDRGAKVLAALGSKQRLDILTAVLRGPLTGAELVDQLHMGTTGQLYHHTKALLGADLLVQEERGGRYSVPAHRVLPLLLLLSSISDLLDTSLYMELADVRNHAGAYLGEELAEYDPHHLLWAVLENSLLEHEAGYCTRIGLIMQTDGSLTVTDNGRGIPISALPDSRTLPLQAVLTEIGKRNTSASVLVPGGLKGIQMPMVNALSSHLSVEVRREGRVWRQEFKHGIPQSEPQRVGLTQETGTSMTFKPDSEIFNASFSKEGILSRIAEIQANYPKLDIAVY</sequence>
<comment type="caution">
    <text evidence="10">The sequence shown here is derived from an EMBL/GenBank/DDBJ whole genome shotgun (WGS) entry which is preliminary data.</text>
</comment>
<dbReference type="InterPro" id="IPR011991">
    <property type="entry name" value="ArsR-like_HTH"/>
</dbReference>
<dbReference type="InterPro" id="IPR003594">
    <property type="entry name" value="HATPase_dom"/>
</dbReference>
<keyword evidence="11" id="KW-1185">Reference proteome</keyword>
<accession>A0A7W5FQ48</accession>
<protein>
    <recommendedName>
        <fullName evidence="3">DNA topoisomerase (ATP-hydrolyzing)</fullName>
        <ecNumber evidence="3">5.6.2.2</ecNumber>
    </recommendedName>
</protein>
<dbReference type="InterPro" id="IPR036390">
    <property type="entry name" value="WH_DNA-bd_sf"/>
</dbReference>
<comment type="similarity">
    <text evidence="2">Belongs to the type II topoisomerase GyrB family.</text>
</comment>
<name>A0A7W5FQ48_9BACL</name>
<organism evidence="10 11">
    <name type="scientific">Paenibacillus phyllosphaerae</name>
    <dbReference type="NCBI Taxonomy" id="274593"/>
    <lineage>
        <taxon>Bacteria</taxon>
        <taxon>Bacillati</taxon>
        <taxon>Bacillota</taxon>
        <taxon>Bacilli</taxon>
        <taxon>Bacillales</taxon>
        <taxon>Paenibacillaceae</taxon>
        <taxon>Paenibacillus</taxon>
    </lineage>
</organism>
<feature type="domain" description="Histidine kinase/HSP90-like ATPase" evidence="9">
    <location>
        <begin position="199"/>
        <end position="341"/>
    </location>
</feature>
<keyword evidence="4" id="KW-0547">Nucleotide-binding</keyword>
<evidence type="ECO:0000256" key="6">
    <source>
        <dbReference type="ARBA" id="ARBA00023029"/>
    </source>
</evidence>
<evidence type="ECO:0000313" key="10">
    <source>
        <dbReference type="EMBL" id="MBB3112664.1"/>
    </source>
</evidence>
<evidence type="ECO:0000313" key="11">
    <source>
        <dbReference type="Proteomes" id="UP000570361"/>
    </source>
</evidence>
<evidence type="ECO:0000256" key="3">
    <source>
        <dbReference type="ARBA" id="ARBA00012895"/>
    </source>
</evidence>
<dbReference type="AlphaFoldDB" id="A0A7W5FQ48"/>
<evidence type="ECO:0000256" key="8">
    <source>
        <dbReference type="ARBA" id="ARBA00023235"/>
    </source>
</evidence>
<reference evidence="10 11" key="1">
    <citation type="submission" date="2020-08" db="EMBL/GenBank/DDBJ databases">
        <title>Genomic Encyclopedia of Type Strains, Phase III (KMG-III): the genomes of soil and plant-associated and newly described type strains.</title>
        <authorList>
            <person name="Whitman W."/>
        </authorList>
    </citation>
    <scope>NUCLEOTIDE SEQUENCE [LARGE SCALE GENOMIC DNA]</scope>
    <source>
        <strain evidence="10 11">CECT 5862</strain>
    </source>
</reference>
<keyword evidence="7" id="KW-0238">DNA-binding</keyword>
<keyword evidence="6" id="KW-0799">Topoisomerase</keyword>
<proteinExistence type="inferred from homology"/>
<dbReference type="PRINTS" id="PR00418">
    <property type="entry name" value="TPI2FAMILY"/>
</dbReference>
<evidence type="ECO:0000259" key="9">
    <source>
        <dbReference type="SMART" id="SM00387"/>
    </source>
</evidence>
<dbReference type="CDD" id="cd00090">
    <property type="entry name" value="HTH_ARSR"/>
    <property type="match status" value="1"/>
</dbReference>
<dbReference type="SUPFAM" id="SSF55874">
    <property type="entry name" value="ATPase domain of HSP90 chaperone/DNA topoisomerase II/histidine kinase"/>
    <property type="match status" value="1"/>
</dbReference>
<dbReference type="GO" id="GO:0003677">
    <property type="term" value="F:DNA binding"/>
    <property type="evidence" value="ECO:0007669"/>
    <property type="project" value="UniProtKB-KW"/>
</dbReference>
<dbReference type="GO" id="GO:0003918">
    <property type="term" value="F:DNA topoisomerase type II (double strand cut, ATP-hydrolyzing) activity"/>
    <property type="evidence" value="ECO:0007669"/>
    <property type="project" value="UniProtKB-EC"/>
</dbReference>
<dbReference type="SUPFAM" id="SSF46785">
    <property type="entry name" value="Winged helix' DNA-binding domain"/>
    <property type="match status" value="1"/>
</dbReference>
<dbReference type="PANTHER" id="PTHR45866:SF1">
    <property type="entry name" value="DNA GYRASE SUBUNIT B, MITOCHONDRIAL"/>
    <property type="match status" value="1"/>
</dbReference>
<dbReference type="InterPro" id="IPR036388">
    <property type="entry name" value="WH-like_DNA-bd_sf"/>
</dbReference>
<evidence type="ECO:0000256" key="4">
    <source>
        <dbReference type="ARBA" id="ARBA00022741"/>
    </source>
</evidence>
<dbReference type="Gene3D" id="1.10.10.10">
    <property type="entry name" value="Winged helix-like DNA-binding domain superfamily/Winged helix DNA-binding domain"/>
    <property type="match status" value="1"/>
</dbReference>
<dbReference type="RefSeq" id="WP_183602775.1">
    <property type="nucleotide sequence ID" value="NZ_JACHXK010000013.1"/>
</dbReference>
<dbReference type="PANTHER" id="PTHR45866">
    <property type="entry name" value="DNA GYRASE/TOPOISOMERASE SUBUNIT B"/>
    <property type="match status" value="1"/>
</dbReference>
<dbReference type="Gene3D" id="3.30.565.10">
    <property type="entry name" value="Histidine kinase-like ATPase, C-terminal domain"/>
    <property type="match status" value="1"/>
</dbReference>
<keyword evidence="5" id="KW-0067">ATP-binding</keyword>
<evidence type="ECO:0000256" key="7">
    <source>
        <dbReference type="ARBA" id="ARBA00023125"/>
    </source>
</evidence>
<keyword evidence="8 10" id="KW-0413">Isomerase</keyword>
<gene>
    <name evidence="10" type="ORF">FHS18_004765</name>
</gene>
<dbReference type="Pfam" id="PF02518">
    <property type="entry name" value="HATPase_c"/>
    <property type="match status" value="1"/>
</dbReference>
<dbReference type="EMBL" id="JACHXK010000013">
    <property type="protein sequence ID" value="MBB3112664.1"/>
    <property type="molecule type" value="Genomic_DNA"/>
</dbReference>
<comment type="catalytic activity">
    <reaction evidence="1">
        <text>ATP-dependent breakage, passage and rejoining of double-stranded DNA.</text>
        <dbReference type="EC" id="5.6.2.2"/>
    </reaction>
</comment>